<keyword evidence="4" id="KW-0489">Methyltransferase</keyword>
<sequence>MDIDNHYSGQMDEDALLAQLRERYPRGPTVYQLAPIDQLHIGGIKASEKLLLQLQEIQPKKILEVGSGVGGLMRLISTHIQEKDASVEITGIDITHRFNTLNSSISQLFKKDSAIRVATCDAQQLPFADNSFDCIIFQHSLLNIPNTEHCLQECRRVLDSNGNLLLHEVLQGPHPEQMRYPVPWARAAEQSHLITLTELTNLLTSSGFTLDHTDHWSEEALAWRKRQANKETNPENRSTDRIPPISPTQILGDDFNKMAPNLIANLSSGSIEVWQLSCRLRTA</sequence>
<dbReference type="PANTHER" id="PTHR44068:SF11">
    <property type="entry name" value="GERANYL DIPHOSPHATE 2-C-METHYLTRANSFERASE"/>
    <property type="match status" value="1"/>
</dbReference>
<dbReference type="PANTHER" id="PTHR44068">
    <property type="entry name" value="ZGC:194242"/>
    <property type="match status" value="1"/>
</dbReference>
<evidence type="ECO:0000313" key="5">
    <source>
        <dbReference type="Proteomes" id="UP000595663"/>
    </source>
</evidence>
<proteinExistence type="predicted"/>
<dbReference type="GO" id="GO:0032259">
    <property type="term" value="P:methylation"/>
    <property type="evidence" value="ECO:0007669"/>
    <property type="project" value="UniProtKB-KW"/>
</dbReference>
<feature type="domain" description="Methyltransferase type 11" evidence="3">
    <location>
        <begin position="63"/>
        <end position="165"/>
    </location>
</feature>
<dbReference type="Proteomes" id="UP000595663">
    <property type="component" value="Chromosome"/>
</dbReference>
<dbReference type="GO" id="GO:0008757">
    <property type="term" value="F:S-adenosylmethionine-dependent methyltransferase activity"/>
    <property type="evidence" value="ECO:0007669"/>
    <property type="project" value="InterPro"/>
</dbReference>
<feature type="region of interest" description="Disordered" evidence="2">
    <location>
        <begin position="226"/>
        <end position="248"/>
    </location>
</feature>
<dbReference type="RefSeq" id="WP_019620587.1">
    <property type="nucleotide sequence ID" value="NZ_AP014545.1"/>
</dbReference>
<dbReference type="SUPFAM" id="SSF53335">
    <property type="entry name" value="S-adenosyl-L-methionine-dependent methyltransferases"/>
    <property type="match status" value="1"/>
</dbReference>
<dbReference type="InterPro" id="IPR013216">
    <property type="entry name" value="Methyltransf_11"/>
</dbReference>
<gene>
    <name evidence="4" type="ORF">AMJAP_2037</name>
</gene>
<keyword evidence="1 4" id="KW-0808">Transferase</keyword>
<dbReference type="EMBL" id="AP014545">
    <property type="protein sequence ID" value="BBB26628.1"/>
    <property type="molecule type" value="Genomic_DNA"/>
</dbReference>
<feature type="compositionally biased region" description="Basic and acidic residues" evidence="2">
    <location>
        <begin position="226"/>
        <end position="240"/>
    </location>
</feature>
<dbReference type="Pfam" id="PF08241">
    <property type="entry name" value="Methyltransf_11"/>
    <property type="match status" value="1"/>
</dbReference>
<evidence type="ECO:0000259" key="3">
    <source>
        <dbReference type="Pfam" id="PF08241"/>
    </source>
</evidence>
<dbReference type="CDD" id="cd02440">
    <property type="entry name" value="AdoMet_MTases"/>
    <property type="match status" value="1"/>
</dbReference>
<organism evidence="4 5">
    <name type="scientific">Amphritea japonica ATCC BAA-1530</name>
    <dbReference type="NCBI Taxonomy" id="1278309"/>
    <lineage>
        <taxon>Bacteria</taxon>
        <taxon>Pseudomonadati</taxon>
        <taxon>Pseudomonadota</taxon>
        <taxon>Gammaproteobacteria</taxon>
        <taxon>Oceanospirillales</taxon>
        <taxon>Oceanospirillaceae</taxon>
        <taxon>Amphritea</taxon>
    </lineage>
</organism>
<reference evidence="4 5" key="1">
    <citation type="journal article" date="2008" name="Int. J. Syst. Evol. Microbiol.">
        <title>Amphritea japonica sp. nov. and Amphritea balenae sp. nov., isolated from the sediment adjacent to sperm whale carcasses off Kagoshima, Japan.</title>
        <authorList>
            <person name="Miyazaki M."/>
            <person name="Nogi Y."/>
            <person name="Fujiwara Y."/>
            <person name="Kawato M."/>
            <person name="Nagahama T."/>
            <person name="Kubokawa K."/>
            <person name="Horikoshi K."/>
        </authorList>
    </citation>
    <scope>NUCLEOTIDE SEQUENCE [LARGE SCALE GENOMIC DNA]</scope>
    <source>
        <strain evidence="4 5">ATCC BAA-1530</strain>
    </source>
</reference>
<dbReference type="AlphaFoldDB" id="A0A7R6P3N9"/>
<evidence type="ECO:0000256" key="1">
    <source>
        <dbReference type="ARBA" id="ARBA00022679"/>
    </source>
</evidence>
<dbReference type="InterPro" id="IPR029063">
    <property type="entry name" value="SAM-dependent_MTases_sf"/>
</dbReference>
<keyword evidence="5" id="KW-1185">Reference proteome</keyword>
<dbReference type="KEGG" id="ajp:AMJAP_2037"/>
<dbReference type="OrthoDB" id="529208at2"/>
<dbReference type="Gene3D" id="3.40.50.150">
    <property type="entry name" value="Vaccinia Virus protein VP39"/>
    <property type="match status" value="1"/>
</dbReference>
<evidence type="ECO:0000256" key="2">
    <source>
        <dbReference type="SAM" id="MobiDB-lite"/>
    </source>
</evidence>
<dbReference type="InterPro" id="IPR050447">
    <property type="entry name" value="Erg6_SMT_methyltransf"/>
</dbReference>
<evidence type="ECO:0000313" key="4">
    <source>
        <dbReference type="EMBL" id="BBB26628.1"/>
    </source>
</evidence>
<accession>A0A7R6P3N9</accession>
<name>A0A7R6P3N9_9GAMM</name>
<protein>
    <submittedName>
        <fullName evidence="4">Methyltransferase</fullName>
    </submittedName>
</protein>